<organism evidence="3 4">
    <name type="scientific">Mesoterricola silvestris</name>
    <dbReference type="NCBI Taxonomy" id="2927979"/>
    <lineage>
        <taxon>Bacteria</taxon>
        <taxon>Pseudomonadati</taxon>
        <taxon>Acidobacteriota</taxon>
        <taxon>Holophagae</taxon>
        <taxon>Holophagales</taxon>
        <taxon>Holophagaceae</taxon>
        <taxon>Mesoterricola</taxon>
    </lineage>
</organism>
<protein>
    <recommendedName>
        <fullName evidence="5">Plastocyanin</fullName>
    </recommendedName>
</protein>
<dbReference type="SUPFAM" id="SSF49503">
    <property type="entry name" value="Cupredoxins"/>
    <property type="match status" value="1"/>
</dbReference>
<dbReference type="Gene3D" id="2.60.40.420">
    <property type="entry name" value="Cupredoxins - blue copper proteins"/>
    <property type="match status" value="1"/>
</dbReference>
<feature type="region of interest" description="Disordered" evidence="1">
    <location>
        <begin position="204"/>
        <end position="223"/>
    </location>
</feature>
<dbReference type="EMBL" id="AP027080">
    <property type="protein sequence ID" value="BDU71938.1"/>
    <property type="molecule type" value="Genomic_DNA"/>
</dbReference>
<reference evidence="4" key="1">
    <citation type="journal article" date="2023" name="Int. J. Syst. Evol. Microbiol.">
        <title>Mesoterricola silvestris gen. nov., sp. nov., Mesoterricola sediminis sp. nov., Geothrix oryzae sp. nov., Geothrix edaphica sp. nov., Geothrix rubra sp. nov., and Geothrix limicola sp. nov., six novel members of Acidobacteriota isolated from soils.</title>
        <authorList>
            <person name="Itoh H."/>
            <person name="Sugisawa Y."/>
            <person name="Mise K."/>
            <person name="Xu Z."/>
            <person name="Kuniyasu M."/>
            <person name="Ushijima N."/>
            <person name="Kawano K."/>
            <person name="Kobayashi E."/>
            <person name="Shiratori Y."/>
            <person name="Masuda Y."/>
            <person name="Senoo K."/>
        </authorList>
    </citation>
    <scope>NUCLEOTIDE SEQUENCE [LARGE SCALE GENOMIC DNA]</scope>
    <source>
        <strain evidence="4">W79</strain>
    </source>
</reference>
<gene>
    <name evidence="3" type="ORF">METEAL_11120</name>
</gene>
<dbReference type="KEGG" id="msil:METEAL_11120"/>
<evidence type="ECO:0000313" key="4">
    <source>
        <dbReference type="Proteomes" id="UP001238179"/>
    </source>
</evidence>
<evidence type="ECO:0000256" key="2">
    <source>
        <dbReference type="SAM" id="SignalP"/>
    </source>
</evidence>
<dbReference type="AlphaFoldDB" id="A0AA48GX32"/>
<dbReference type="InterPro" id="IPR008972">
    <property type="entry name" value="Cupredoxin"/>
</dbReference>
<evidence type="ECO:0008006" key="5">
    <source>
        <dbReference type="Google" id="ProtNLM"/>
    </source>
</evidence>
<feature type="chain" id="PRO_5041276859" description="Plastocyanin" evidence="2">
    <location>
        <begin position="25"/>
        <end position="223"/>
    </location>
</feature>
<dbReference type="Proteomes" id="UP001238179">
    <property type="component" value="Chromosome"/>
</dbReference>
<proteinExistence type="predicted"/>
<keyword evidence="4" id="KW-1185">Reference proteome</keyword>
<accession>A0AA48GX32</accession>
<dbReference type="RefSeq" id="WP_316414841.1">
    <property type="nucleotide sequence ID" value="NZ_AP027080.1"/>
</dbReference>
<sequence>MVRCPLPFLVALALGVPAAAGSLAGPVQVLDKGHPRPNLKDCVAILEPLTAPAAVPGPGKPVTIRTLGKAFHPRVTLVTPGTEVTFPNLDHILHNVFSVTPGNRFDTGHYRPGEAPRVKVANPGLVKLYCNIHHQMNAYLWVVDTPFAQLLEGRAGVQFDGVPPGRYRLRLWHPETGERQWEVAVGPGITRGGWQLEVSLPSVEPHKNKFGRDYPPPEDERSY</sequence>
<evidence type="ECO:0000256" key="1">
    <source>
        <dbReference type="SAM" id="MobiDB-lite"/>
    </source>
</evidence>
<evidence type="ECO:0000313" key="3">
    <source>
        <dbReference type="EMBL" id="BDU71938.1"/>
    </source>
</evidence>
<feature type="signal peptide" evidence="2">
    <location>
        <begin position="1"/>
        <end position="24"/>
    </location>
</feature>
<name>A0AA48GX32_9BACT</name>
<keyword evidence="2" id="KW-0732">Signal</keyword>